<dbReference type="AlphaFoldDB" id="A0ABD3MMF0"/>
<organism evidence="1 2">
    <name type="scientific">Cyclotella atomus</name>
    <dbReference type="NCBI Taxonomy" id="382360"/>
    <lineage>
        <taxon>Eukaryota</taxon>
        <taxon>Sar</taxon>
        <taxon>Stramenopiles</taxon>
        <taxon>Ochrophyta</taxon>
        <taxon>Bacillariophyta</taxon>
        <taxon>Coscinodiscophyceae</taxon>
        <taxon>Thalassiosirophycidae</taxon>
        <taxon>Stephanodiscales</taxon>
        <taxon>Stephanodiscaceae</taxon>
        <taxon>Cyclotella</taxon>
    </lineage>
</organism>
<name>A0ABD3MMF0_9STRA</name>
<dbReference type="Proteomes" id="UP001530400">
    <property type="component" value="Unassembled WGS sequence"/>
</dbReference>
<comment type="caution">
    <text evidence="1">The sequence shown here is derived from an EMBL/GenBank/DDBJ whole genome shotgun (WGS) entry which is preliminary data.</text>
</comment>
<dbReference type="EMBL" id="JALLPJ020001406">
    <property type="protein sequence ID" value="KAL3765226.1"/>
    <property type="molecule type" value="Genomic_DNA"/>
</dbReference>
<evidence type="ECO:0000313" key="1">
    <source>
        <dbReference type="EMBL" id="KAL3765226.1"/>
    </source>
</evidence>
<sequence length="456" mass="53226">MKAGGASWWNWDAGSRPFFWNWPGVTLRLWARDGQPHYQVADLPTFRKPQQPPKTPEDRILVWKKLFSVRERLYIEPGEVTSLMHMFYVPKGSKDIRMVYNGTASGVNDCLFWPHFSLPTIQQASRALAEGYYQADMDIGEMFLNFILGKKLRPYSRVDVTHIRTTKADLQHFEPEPLTDIPDWEKERLRAWERWGRNWMGMIDSPGRSVQLIIVAKELVLGDRRREDNPFRWFVVILNLPATPRYRPAMPWVYKSRRDGLIANDCFLYVDDNKMTGPTALDCWRGASRFSSGLTHLGIQDAKRKRTSPTLNPGPWAGSVLHTEGGLHALSSAKQWSKAKELIKEAIELLDARDDGLLPHHRLLQIRGFLVYVSRSYPWMPPYLKGMHLTVEAWRPGRDKDGYKLKESELRERPHIVWDWSADRWMDLTEEEYAELTGKKVKPPELLRDCDRTWKR</sequence>
<dbReference type="InterPro" id="IPR043502">
    <property type="entry name" value="DNA/RNA_pol_sf"/>
</dbReference>
<accession>A0ABD3MMF0</accession>
<keyword evidence="2" id="KW-1185">Reference proteome</keyword>
<gene>
    <name evidence="1" type="ORF">ACHAWO_009303</name>
</gene>
<evidence type="ECO:0000313" key="2">
    <source>
        <dbReference type="Proteomes" id="UP001530400"/>
    </source>
</evidence>
<reference evidence="1 2" key="1">
    <citation type="submission" date="2024-10" db="EMBL/GenBank/DDBJ databases">
        <title>Updated reference genomes for cyclostephanoid diatoms.</title>
        <authorList>
            <person name="Roberts W.R."/>
            <person name="Alverson A.J."/>
        </authorList>
    </citation>
    <scope>NUCLEOTIDE SEQUENCE [LARGE SCALE GENOMIC DNA]</scope>
    <source>
        <strain evidence="1 2">AJA010-31</strain>
    </source>
</reference>
<proteinExistence type="predicted"/>
<dbReference type="SUPFAM" id="SSF56672">
    <property type="entry name" value="DNA/RNA polymerases"/>
    <property type="match status" value="1"/>
</dbReference>
<protein>
    <submittedName>
        <fullName evidence="1">Uncharacterized protein</fullName>
    </submittedName>
</protein>